<gene>
    <name evidence="2" type="ORF">Psi01_80180</name>
</gene>
<dbReference type="EMBL" id="BOOJ01000083">
    <property type="protein sequence ID" value="GIH97388.1"/>
    <property type="molecule type" value="Genomic_DNA"/>
</dbReference>
<protein>
    <recommendedName>
        <fullName evidence="1">Flp pilus assembly protein RcpC/CpaB domain-containing protein</fullName>
    </recommendedName>
</protein>
<proteinExistence type="predicted"/>
<feature type="domain" description="Flp pilus assembly protein RcpC/CpaB" evidence="1">
    <location>
        <begin position="117"/>
        <end position="241"/>
    </location>
</feature>
<dbReference type="InterPro" id="IPR017592">
    <property type="entry name" value="Pilus_assmbl_Flp-typ_CpaB"/>
</dbReference>
<dbReference type="AlphaFoldDB" id="A0A8J3SMX5"/>
<evidence type="ECO:0000259" key="1">
    <source>
        <dbReference type="Pfam" id="PF16976"/>
    </source>
</evidence>
<dbReference type="RefSeq" id="WP_204069394.1">
    <property type="nucleotide sequence ID" value="NZ_BOOJ01000083.1"/>
</dbReference>
<dbReference type="InterPro" id="IPR031571">
    <property type="entry name" value="RcpC_dom"/>
</dbReference>
<dbReference type="NCBIfam" id="TIGR03177">
    <property type="entry name" value="pilus_cpaB"/>
    <property type="match status" value="1"/>
</dbReference>
<evidence type="ECO:0000313" key="3">
    <source>
        <dbReference type="Proteomes" id="UP000619788"/>
    </source>
</evidence>
<keyword evidence="3" id="KW-1185">Reference proteome</keyword>
<accession>A0A8J3SMX5</accession>
<sequence>MKSRIFTLLAALVLGLAGIAAVLVYVSGAESRALEGKKAVGVLVAKERIPAGTTGEQVRARGLAELVRMPAETVPADALSAVDAALEQLALTAELQPRQLLLRGMFAQPQQSTGGLTIPEGKMAIAVEMTAAADVAGYVRPDTQVTVFDTFNVLKGRDGVPSGDRLAESPETNRATRVLLPRVQVLAVGPRRALPAGSAEAAEAEQEQQQERTMLVTVAVNQDEAERLVHAAQTGTLYLGLLTDTSDVAPGPGVDNHSLFR</sequence>
<reference evidence="2 3" key="1">
    <citation type="submission" date="2021-01" db="EMBL/GenBank/DDBJ databases">
        <title>Whole genome shotgun sequence of Planobispora siamensis NBRC 107568.</title>
        <authorList>
            <person name="Komaki H."/>
            <person name="Tamura T."/>
        </authorList>
    </citation>
    <scope>NUCLEOTIDE SEQUENCE [LARGE SCALE GENOMIC DNA]</scope>
    <source>
        <strain evidence="2 3">NBRC 107568</strain>
    </source>
</reference>
<comment type="caution">
    <text evidence="2">The sequence shown here is derived from an EMBL/GenBank/DDBJ whole genome shotgun (WGS) entry which is preliminary data.</text>
</comment>
<dbReference type="Proteomes" id="UP000619788">
    <property type="component" value="Unassembled WGS sequence"/>
</dbReference>
<dbReference type="Pfam" id="PF16976">
    <property type="entry name" value="RcpC"/>
    <property type="match status" value="1"/>
</dbReference>
<organism evidence="2 3">
    <name type="scientific">Planobispora siamensis</name>
    <dbReference type="NCBI Taxonomy" id="936338"/>
    <lineage>
        <taxon>Bacteria</taxon>
        <taxon>Bacillati</taxon>
        <taxon>Actinomycetota</taxon>
        <taxon>Actinomycetes</taxon>
        <taxon>Streptosporangiales</taxon>
        <taxon>Streptosporangiaceae</taxon>
        <taxon>Planobispora</taxon>
    </lineage>
</organism>
<name>A0A8J3SMX5_9ACTN</name>
<evidence type="ECO:0000313" key="2">
    <source>
        <dbReference type="EMBL" id="GIH97388.1"/>
    </source>
</evidence>